<organism evidence="1 2">
    <name type="scientific">Aldrovandia affinis</name>
    <dbReference type="NCBI Taxonomy" id="143900"/>
    <lineage>
        <taxon>Eukaryota</taxon>
        <taxon>Metazoa</taxon>
        <taxon>Chordata</taxon>
        <taxon>Craniata</taxon>
        <taxon>Vertebrata</taxon>
        <taxon>Euteleostomi</taxon>
        <taxon>Actinopterygii</taxon>
        <taxon>Neopterygii</taxon>
        <taxon>Teleostei</taxon>
        <taxon>Notacanthiformes</taxon>
        <taxon>Halosauridae</taxon>
        <taxon>Aldrovandia</taxon>
    </lineage>
</organism>
<dbReference type="AlphaFoldDB" id="A0AAD7SDI4"/>
<evidence type="ECO:0000313" key="2">
    <source>
        <dbReference type="Proteomes" id="UP001221898"/>
    </source>
</evidence>
<name>A0AAD7SDI4_9TELE</name>
<reference evidence="1" key="1">
    <citation type="journal article" date="2023" name="Science">
        <title>Genome structures resolve the early diversification of teleost fishes.</title>
        <authorList>
            <person name="Parey E."/>
            <person name="Louis A."/>
            <person name="Montfort J."/>
            <person name="Bouchez O."/>
            <person name="Roques C."/>
            <person name="Iampietro C."/>
            <person name="Lluch J."/>
            <person name="Castinel A."/>
            <person name="Donnadieu C."/>
            <person name="Desvignes T."/>
            <person name="Floi Bucao C."/>
            <person name="Jouanno E."/>
            <person name="Wen M."/>
            <person name="Mejri S."/>
            <person name="Dirks R."/>
            <person name="Jansen H."/>
            <person name="Henkel C."/>
            <person name="Chen W.J."/>
            <person name="Zahm M."/>
            <person name="Cabau C."/>
            <person name="Klopp C."/>
            <person name="Thompson A.W."/>
            <person name="Robinson-Rechavi M."/>
            <person name="Braasch I."/>
            <person name="Lecointre G."/>
            <person name="Bobe J."/>
            <person name="Postlethwait J.H."/>
            <person name="Berthelot C."/>
            <person name="Roest Crollius H."/>
            <person name="Guiguen Y."/>
        </authorList>
    </citation>
    <scope>NUCLEOTIDE SEQUENCE</scope>
    <source>
        <strain evidence="1">NC1722</strain>
    </source>
</reference>
<evidence type="ECO:0000313" key="1">
    <source>
        <dbReference type="EMBL" id="KAJ8400595.1"/>
    </source>
</evidence>
<sequence>MRVYFKNGAKIPQRRCLPRSSCGEKAQSRLCWARSWGYRLKQRWGASHSRIRGNKARQHTKQTEVQHLRQRETSEEKCVLPKTAEFSLQCTGETERMGVHISRLCEVNGDNGSRTFDPAGTFPEWTWRWWLSWWPLDMCRSALPRSELRRRVCGIPRGRTRKWLPASNSWEPLEPKRTTVTSSLQSHTWVPAEACKLQTADVNLGKYLKDCFMSHGEGVGWSIGER</sequence>
<dbReference type="EMBL" id="JAINUG010000075">
    <property type="protein sequence ID" value="KAJ8400595.1"/>
    <property type="molecule type" value="Genomic_DNA"/>
</dbReference>
<keyword evidence="2" id="KW-1185">Reference proteome</keyword>
<proteinExistence type="predicted"/>
<gene>
    <name evidence="1" type="ORF">AAFF_G00393640</name>
</gene>
<protein>
    <submittedName>
        <fullName evidence="1">Uncharacterized protein</fullName>
    </submittedName>
</protein>
<dbReference type="Proteomes" id="UP001221898">
    <property type="component" value="Unassembled WGS sequence"/>
</dbReference>
<comment type="caution">
    <text evidence="1">The sequence shown here is derived from an EMBL/GenBank/DDBJ whole genome shotgun (WGS) entry which is preliminary data.</text>
</comment>
<accession>A0AAD7SDI4</accession>